<organism evidence="1 2">
    <name type="scientific">Dreissena polymorpha</name>
    <name type="common">Zebra mussel</name>
    <name type="synonym">Mytilus polymorpha</name>
    <dbReference type="NCBI Taxonomy" id="45954"/>
    <lineage>
        <taxon>Eukaryota</taxon>
        <taxon>Metazoa</taxon>
        <taxon>Spiralia</taxon>
        <taxon>Lophotrochozoa</taxon>
        <taxon>Mollusca</taxon>
        <taxon>Bivalvia</taxon>
        <taxon>Autobranchia</taxon>
        <taxon>Heteroconchia</taxon>
        <taxon>Euheterodonta</taxon>
        <taxon>Imparidentia</taxon>
        <taxon>Neoheterodontei</taxon>
        <taxon>Myida</taxon>
        <taxon>Dreissenoidea</taxon>
        <taxon>Dreissenidae</taxon>
        <taxon>Dreissena</taxon>
    </lineage>
</organism>
<accession>A0A9D4J1Z7</accession>
<dbReference type="AlphaFoldDB" id="A0A9D4J1Z7"/>
<evidence type="ECO:0000313" key="1">
    <source>
        <dbReference type="EMBL" id="KAH3796761.1"/>
    </source>
</evidence>
<proteinExistence type="predicted"/>
<reference evidence="1" key="1">
    <citation type="journal article" date="2019" name="bioRxiv">
        <title>The Genome of the Zebra Mussel, Dreissena polymorpha: A Resource for Invasive Species Research.</title>
        <authorList>
            <person name="McCartney M.A."/>
            <person name="Auch B."/>
            <person name="Kono T."/>
            <person name="Mallez S."/>
            <person name="Zhang Y."/>
            <person name="Obille A."/>
            <person name="Becker A."/>
            <person name="Abrahante J.E."/>
            <person name="Garbe J."/>
            <person name="Badalamenti J.P."/>
            <person name="Herman A."/>
            <person name="Mangelson H."/>
            <person name="Liachko I."/>
            <person name="Sullivan S."/>
            <person name="Sone E.D."/>
            <person name="Koren S."/>
            <person name="Silverstein K.A.T."/>
            <person name="Beckman K.B."/>
            <person name="Gohl D.M."/>
        </authorList>
    </citation>
    <scope>NUCLEOTIDE SEQUENCE</scope>
    <source>
        <strain evidence="1">Duluth1</strain>
        <tissue evidence="1">Whole animal</tissue>
    </source>
</reference>
<dbReference type="EMBL" id="JAIWYP010000007">
    <property type="protein sequence ID" value="KAH3796761.1"/>
    <property type="molecule type" value="Genomic_DNA"/>
</dbReference>
<dbReference type="Proteomes" id="UP000828390">
    <property type="component" value="Unassembled WGS sequence"/>
</dbReference>
<sequence length="62" mass="7097">MTEFESLTVDDLRKCAMHLVESYPDGIEASFVDEFFQFKAILEADQDRTITYMSELLNLDGG</sequence>
<comment type="caution">
    <text evidence="1">The sequence shown here is derived from an EMBL/GenBank/DDBJ whole genome shotgun (WGS) entry which is preliminary data.</text>
</comment>
<protein>
    <submittedName>
        <fullName evidence="1">Uncharacterized protein</fullName>
    </submittedName>
</protein>
<evidence type="ECO:0000313" key="2">
    <source>
        <dbReference type="Proteomes" id="UP000828390"/>
    </source>
</evidence>
<reference evidence="1" key="2">
    <citation type="submission" date="2020-11" db="EMBL/GenBank/DDBJ databases">
        <authorList>
            <person name="McCartney M.A."/>
            <person name="Auch B."/>
            <person name="Kono T."/>
            <person name="Mallez S."/>
            <person name="Becker A."/>
            <person name="Gohl D.M."/>
            <person name="Silverstein K.A.T."/>
            <person name="Koren S."/>
            <person name="Bechman K.B."/>
            <person name="Herman A."/>
            <person name="Abrahante J.E."/>
            <person name="Garbe J."/>
        </authorList>
    </citation>
    <scope>NUCLEOTIDE SEQUENCE</scope>
    <source>
        <strain evidence="1">Duluth1</strain>
        <tissue evidence="1">Whole animal</tissue>
    </source>
</reference>
<name>A0A9D4J1Z7_DREPO</name>
<keyword evidence="2" id="KW-1185">Reference proteome</keyword>
<gene>
    <name evidence="1" type="ORF">DPMN_150332</name>
</gene>